<evidence type="ECO:0000256" key="2">
    <source>
        <dbReference type="RuleBase" id="RU003894"/>
    </source>
</evidence>
<dbReference type="GO" id="GO:0005634">
    <property type="term" value="C:nucleus"/>
    <property type="evidence" value="ECO:0007669"/>
    <property type="project" value="UniProtKB-SubCell"/>
</dbReference>
<keyword evidence="2" id="KW-0158">Chromosome</keyword>
<dbReference type="Pfam" id="PF00538">
    <property type="entry name" value="Linker_histone"/>
    <property type="match status" value="1"/>
</dbReference>
<evidence type="ECO:0000256" key="3">
    <source>
        <dbReference type="SAM" id="MobiDB-lite"/>
    </source>
</evidence>
<feature type="region of interest" description="Disordered" evidence="3">
    <location>
        <begin position="108"/>
        <end position="185"/>
    </location>
</feature>
<dbReference type="GO" id="GO:0006334">
    <property type="term" value="P:nucleosome assembly"/>
    <property type="evidence" value="ECO:0007669"/>
    <property type="project" value="InterPro"/>
</dbReference>
<reference evidence="6" key="1">
    <citation type="submission" date="2025-08" db="UniProtKB">
        <authorList>
            <consortium name="Ensembl"/>
        </authorList>
    </citation>
    <scope>IDENTIFICATION</scope>
</reference>
<evidence type="ECO:0000259" key="5">
    <source>
        <dbReference type="Pfam" id="PF00538"/>
    </source>
</evidence>
<name>A0A8C5RLW3_LATLA</name>
<dbReference type="GeneTree" id="ENSGT00950000183089"/>
<dbReference type="Ensembl" id="ENSLLTT00000005465.1">
    <property type="protein sequence ID" value="ENSLLTP00000005255.1"/>
    <property type="gene ID" value="ENSLLTG00000004016.1"/>
</dbReference>
<dbReference type="InterPro" id="IPR036390">
    <property type="entry name" value="WH_DNA-bd_sf"/>
</dbReference>
<dbReference type="Proteomes" id="UP000694406">
    <property type="component" value="Unplaced"/>
</dbReference>
<dbReference type="InterPro" id="IPR036388">
    <property type="entry name" value="WH-like_DNA-bd_sf"/>
</dbReference>
<evidence type="ECO:0000313" key="6">
    <source>
        <dbReference type="Ensembl" id="ENSLLTP00000005255.1"/>
    </source>
</evidence>
<keyword evidence="7" id="KW-1185">Reference proteome</keyword>
<organism evidence="6 7">
    <name type="scientific">Laticauda laticaudata</name>
    <name type="common">Blue-ringed sea krait</name>
    <name type="synonym">Blue-lipped sea krait</name>
    <dbReference type="NCBI Taxonomy" id="8630"/>
    <lineage>
        <taxon>Eukaryota</taxon>
        <taxon>Metazoa</taxon>
        <taxon>Chordata</taxon>
        <taxon>Craniata</taxon>
        <taxon>Vertebrata</taxon>
        <taxon>Euteleostomi</taxon>
        <taxon>Lepidosauria</taxon>
        <taxon>Squamata</taxon>
        <taxon>Bifurcata</taxon>
        <taxon>Unidentata</taxon>
        <taxon>Episquamata</taxon>
        <taxon>Toxicofera</taxon>
        <taxon>Serpentes</taxon>
        <taxon>Colubroidea</taxon>
        <taxon>Elapidae</taxon>
        <taxon>Laticaudinae</taxon>
        <taxon>Laticauda</taxon>
    </lineage>
</organism>
<dbReference type="SUPFAM" id="SSF46785">
    <property type="entry name" value="Winged helix' DNA-binding domain"/>
    <property type="match status" value="1"/>
</dbReference>
<protein>
    <recommendedName>
        <fullName evidence="5">H15 domain-containing protein</fullName>
    </recommendedName>
</protein>
<proteinExistence type="inferred from homology"/>
<evidence type="ECO:0000313" key="7">
    <source>
        <dbReference type="Proteomes" id="UP000694406"/>
    </source>
</evidence>
<feature type="compositionally biased region" description="Low complexity" evidence="3">
    <location>
        <begin position="138"/>
        <end position="156"/>
    </location>
</feature>
<feature type="domain" description="H15" evidence="5">
    <location>
        <begin position="63"/>
        <end position="113"/>
    </location>
</feature>
<feature type="signal peptide" evidence="4">
    <location>
        <begin position="1"/>
        <end position="16"/>
    </location>
</feature>
<dbReference type="Gene3D" id="1.10.10.10">
    <property type="entry name" value="Winged helix-like DNA-binding domain superfamily/Winged helix DNA-binding domain"/>
    <property type="match status" value="1"/>
</dbReference>
<keyword evidence="4" id="KW-0732">Signal</keyword>
<evidence type="ECO:0000256" key="4">
    <source>
        <dbReference type="SAM" id="SignalP"/>
    </source>
</evidence>
<dbReference type="PRINTS" id="PR00624">
    <property type="entry name" value="HISTONEH5"/>
</dbReference>
<reference evidence="6" key="2">
    <citation type="submission" date="2025-09" db="UniProtKB">
        <authorList>
            <consortium name="Ensembl"/>
        </authorList>
    </citation>
    <scope>IDENTIFICATION</scope>
</reference>
<sequence length="185" mass="19460">FLFLVTVAILEMGTTSLVSQGSRSESAASGLLPSSGEISPPESCLAMKSKFWPNIDFQYNIFSLAAHKKSLAASGYDVEKNNNRLKLVLRSLVTKGTLLQIKGTGASGSFQLNKKRANPKDKATRKQQSAGAKKAKRAAGAAGAKKAVKNPASVAAKKPKSPAKPLKAKAKPKASTKAKPAPEKK</sequence>
<keyword evidence="2" id="KW-0539">Nucleus</keyword>
<feature type="compositionally biased region" description="Basic residues" evidence="3">
    <location>
        <begin position="157"/>
        <end position="176"/>
    </location>
</feature>
<dbReference type="InterPro" id="IPR005819">
    <property type="entry name" value="H1/H5"/>
</dbReference>
<dbReference type="CDD" id="cd00073">
    <property type="entry name" value="H15"/>
    <property type="match status" value="1"/>
</dbReference>
<keyword evidence="1 2" id="KW-0238">DNA-binding</keyword>
<feature type="chain" id="PRO_5034377643" description="H15 domain-containing protein" evidence="4">
    <location>
        <begin position="17"/>
        <end position="185"/>
    </location>
</feature>
<dbReference type="AlphaFoldDB" id="A0A8C5RLW3"/>
<dbReference type="GO" id="GO:0030527">
    <property type="term" value="F:structural constituent of chromatin"/>
    <property type="evidence" value="ECO:0007669"/>
    <property type="project" value="InterPro"/>
</dbReference>
<dbReference type="InterPro" id="IPR005818">
    <property type="entry name" value="Histone_H1/H5_H15"/>
</dbReference>
<evidence type="ECO:0000256" key="1">
    <source>
        <dbReference type="ARBA" id="ARBA00023125"/>
    </source>
</evidence>
<dbReference type="GO" id="GO:0000786">
    <property type="term" value="C:nucleosome"/>
    <property type="evidence" value="ECO:0007669"/>
    <property type="project" value="InterPro"/>
</dbReference>
<accession>A0A8C5RLW3</accession>
<dbReference type="GO" id="GO:0003677">
    <property type="term" value="F:DNA binding"/>
    <property type="evidence" value="ECO:0007669"/>
    <property type="project" value="UniProtKB-KW"/>
</dbReference>
<comment type="similarity">
    <text evidence="2">Belongs to the histone H1/H5 family.</text>
</comment>
<comment type="subcellular location">
    <subcellularLocation>
        <location evidence="2">Nucleus</location>
    </subcellularLocation>
</comment>